<dbReference type="OrthoDB" id="6420171at2759"/>
<evidence type="ECO:0000256" key="7">
    <source>
        <dbReference type="ARBA" id="ARBA00023180"/>
    </source>
</evidence>
<name>A0A6P9AFF6_THRPL</name>
<keyword evidence="10" id="KW-1185">Reference proteome</keyword>
<dbReference type="KEGG" id="tpal:117654058"/>
<sequence length="148" mass="16098">MAPRFSSRKVVVMVVVVVMLAVLPAVSAIQCYTCHSMEDDYCSDLKANETASKAFLRDCADANIPDNATAFCRKTIQTTLVDGTRRVIRRCGYIKNPKDCYHYDDSDHAEVQCQCFEDACNAARGLQGAASARALVASAAAVLLLLAR</sequence>
<dbReference type="GeneID" id="117654058"/>
<gene>
    <name evidence="11 12" type="primary">LOC117654058</name>
</gene>
<evidence type="ECO:0000256" key="2">
    <source>
        <dbReference type="ARBA" id="ARBA00022622"/>
    </source>
</evidence>
<proteinExistence type="predicted"/>
<evidence type="ECO:0000256" key="3">
    <source>
        <dbReference type="ARBA" id="ARBA00022692"/>
    </source>
</evidence>
<dbReference type="GO" id="GO:0030431">
    <property type="term" value="P:sleep"/>
    <property type="evidence" value="ECO:0007669"/>
    <property type="project" value="InterPro"/>
</dbReference>
<dbReference type="Proteomes" id="UP000515158">
    <property type="component" value="Unplaced"/>
</dbReference>
<evidence type="ECO:0000256" key="9">
    <source>
        <dbReference type="SAM" id="SignalP"/>
    </source>
</evidence>
<dbReference type="RefSeq" id="XP_034256090.1">
    <property type="nucleotide sequence ID" value="XM_034400199.1"/>
</dbReference>
<reference evidence="11 12" key="1">
    <citation type="submission" date="2025-04" db="UniProtKB">
        <authorList>
            <consortium name="RefSeq"/>
        </authorList>
    </citation>
    <scope>IDENTIFICATION</scope>
    <source>
        <tissue evidence="11 12">Total insect</tissue>
    </source>
</reference>
<dbReference type="RefSeq" id="XP_034256089.1">
    <property type="nucleotide sequence ID" value="XM_034400198.1"/>
</dbReference>
<evidence type="ECO:0000256" key="5">
    <source>
        <dbReference type="ARBA" id="ARBA00022989"/>
    </source>
</evidence>
<evidence type="ECO:0000256" key="1">
    <source>
        <dbReference type="ARBA" id="ARBA00004589"/>
    </source>
</evidence>
<protein>
    <submittedName>
        <fullName evidence="11 12">Uncharacterized protein LOC117654058</fullName>
    </submittedName>
</protein>
<keyword evidence="5" id="KW-1133">Transmembrane helix</keyword>
<dbReference type="PANTHER" id="PTHR33562">
    <property type="entry name" value="ATILLA, ISOFORM B-RELATED-RELATED"/>
    <property type="match status" value="1"/>
</dbReference>
<dbReference type="GO" id="GO:0032222">
    <property type="term" value="P:regulation of synaptic transmission, cholinergic"/>
    <property type="evidence" value="ECO:0007669"/>
    <property type="project" value="InterPro"/>
</dbReference>
<feature type="signal peptide" evidence="9">
    <location>
        <begin position="1"/>
        <end position="28"/>
    </location>
</feature>
<comment type="subcellular location">
    <subcellularLocation>
        <location evidence="1">Membrane</location>
        <topology evidence="1">Lipid-anchor</topology>
        <topology evidence="1">GPI-anchor</topology>
    </subcellularLocation>
</comment>
<organism evidence="11">
    <name type="scientific">Thrips palmi</name>
    <name type="common">Melon thrips</name>
    <dbReference type="NCBI Taxonomy" id="161013"/>
    <lineage>
        <taxon>Eukaryota</taxon>
        <taxon>Metazoa</taxon>
        <taxon>Ecdysozoa</taxon>
        <taxon>Arthropoda</taxon>
        <taxon>Hexapoda</taxon>
        <taxon>Insecta</taxon>
        <taxon>Pterygota</taxon>
        <taxon>Neoptera</taxon>
        <taxon>Paraneoptera</taxon>
        <taxon>Thysanoptera</taxon>
        <taxon>Terebrantia</taxon>
        <taxon>Thripoidea</taxon>
        <taxon>Thripidae</taxon>
        <taxon>Thrips</taxon>
    </lineage>
</organism>
<keyword evidence="8" id="KW-0449">Lipoprotein</keyword>
<keyword evidence="4 9" id="KW-0732">Signal</keyword>
<evidence type="ECO:0000313" key="10">
    <source>
        <dbReference type="Proteomes" id="UP000515158"/>
    </source>
</evidence>
<dbReference type="InterPro" id="IPR050975">
    <property type="entry name" value="Sleep_regulator"/>
</dbReference>
<keyword evidence="6" id="KW-0472">Membrane</keyword>
<evidence type="ECO:0000256" key="4">
    <source>
        <dbReference type="ARBA" id="ARBA00022729"/>
    </source>
</evidence>
<evidence type="ECO:0000256" key="8">
    <source>
        <dbReference type="ARBA" id="ARBA00023288"/>
    </source>
</evidence>
<keyword evidence="7" id="KW-0325">Glycoprotein</keyword>
<accession>A0A6P9AFF6</accession>
<dbReference type="AlphaFoldDB" id="A0A6P9AFF6"/>
<dbReference type="InterPro" id="IPR031424">
    <property type="entry name" value="QVR-like"/>
</dbReference>
<keyword evidence="2" id="KW-0336">GPI-anchor</keyword>
<evidence type="ECO:0000313" key="12">
    <source>
        <dbReference type="RefSeq" id="XP_034256090.1"/>
    </source>
</evidence>
<feature type="chain" id="PRO_5044654972" evidence="9">
    <location>
        <begin position="29"/>
        <end position="148"/>
    </location>
</feature>
<dbReference type="GO" id="GO:0098552">
    <property type="term" value="C:side of membrane"/>
    <property type="evidence" value="ECO:0007669"/>
    <property type="project" value="UniProtKB-KW"/>
</dbReference>
<dbReference type="PANTHER" id="PTHR33562:SF23">
    <property type="entry name" value="PROTEIN QUIVER"/>
    <property type="match status" value="1"/>
</dbReference>
<evidence type="ECO:0000313" key="11">
    <source>
        <dbReference type="RefSeq" id="XP_034256089.1"/>
    </source>
</evidence>
<evidence type="ECO:0000256" key="6">
    <source>
        <dbReference type="ARBA" id="ARBA00023136"/>
    </source>
</evidence>
<dbReference type="Pfam" id="PF17064">
    <property type="entry name" value="QVR"/>
    <property type="match status" value="1"/>
</dbReference>
<keyword evidence="3" id="KW-0812">Transmembrane</keyword>